<protein>
    <submittedName>
        <fullName evidence="4">Subtype B tannase</fullName>
    </submittedName>
</protein>
<dbReference type="InterPro" id="IPR048124">
    <property type="entry name" value="Tannase_B"/>
</dbReference>
<dbReference type="Pfam" id="PF20434">
    <property type="entry name" value="BD-FAE"/>
    <property type="match status" value="1"/>
</dbReference>
<name>A0ABV0IA48_VEIPA</name>
<feature type="chain" id="PRO_5046789361" evidence="2">
    <location>
        <begin position="26"/>
        <end position="1282"/>
    </location>
</feature>
<keyword evidence="5" id="KW-1185">Reference proteome</keyword>
<feature type="compositionally biased region" description="Polar residues" evidence="1">
    <location>
        <begin position="758"/>
        <end position="779"/>
    </location>
</feature>
<feature type="region of interest" description="Disordered" evidence="1">
    <location>
        <begin position="34"/>
        <end position="53"/>
    </location>
</feature>
<dbReference type="EMBL" id="PKMC02000005">
    <property type="protein sequence ID" value="MEO9178228.1"/>
    <property type="molecule type" value="Genomic_DNA"/>
</dbReference>
<gene>
    <name evidence="4" type="ORF">CYJ21_004640</name>
</gene>
<comment type="caution">
    <text evidence="4">The sequence shown here is derived from an EMBL/GenBank/DDBJ whole genome shotgun (WGS) entry which is preliminary data.</text>
</comment>
<feature type="region of interest" description="Disordered" evidence="1">
    <location>
        <begin position="740"/>
        <end position="783"/>
    </location>
</feature>
<evidence type="ECO:0000256" key="1">
    <source>
        <dbReference type="SAM" id="MobiDB-lite"/>
    </source>
</evidence>
<feature type="domain" description="BD-FAE-like" evidence="3">
    <location>
        <begin position="896"/>
        <end position="1031"/>
    </location>
</feature>
<feature type="compositionally biased region" description="Basic and acidic residues" evidence="1">
    <location>
        <begin position="740"/>
        <end position="757"/>
    </location>
</feature>
<dbReference type="SUPFAM" id="SSF53474">
    <property type="entry name" value="alpha/beta-Hydrolases"/>
    <property type="match status" value="1"/>
</dbReference>
<dbReference type="InterPro" id="IPR029058">
    <property type="entry name" value="AB_hydrolase_fold"/>
</dbReference>
<reference evidence="4" key="2">
    <citation type="submission" date="2024-04" db="EMBL/GenBank/DDBJ databases">
        <title>Na.</title>
        <authorList>
            <person name="Choi B."/>
        </authorList>
    </citation>
    <scope>NUCLEOTIDE SEQUENCE</scope>
    <source>
        <strain evidence="4">UMB0138</strain>
    </source>
</reference>
<evidence type="ECO:0000313" key="5">
    <source>
        <dbReference type="Proteomes" id="UP000234197"/>
    </source>
</evidence>
<dbReference type="PANTHER" id="PTHR38758:SF1">
    <property type="entry name" value="PROTEIN, PUTATIVE-RELATED"/>
    <property type="match status" value="1"/>
</dbReference>
<organism evidence="4 5">
    <name type="scientific">Veillonella parvula</name>
    <name type="common">Staphylococcus parvulus</name>
    <dbReference type="NCBI Taxonomy" id="29466"/>
    <lineage>
        <taxon>Bacteria</taxon>
        <taxon>Bacillati</taxon>
        <taxon>Bacillota</taxon>
        <taxon>Negativicutes</taxon>
        <taxon>Veillonellales</taxon>
        <taxon>Veillonellaceae</taxon>
        <taxon>Veillonella</taxon>
    </lineage>
</organism>
<feature type="compositionally biased region" description="Polar residues" evidence="1">
    <location>
        <begin position="34"/>
        <end position="52"/>
    </location>
</feature>
<keyword evidence="2" id="KW-0732">Signal</keyword>
<feature type="region of interest" description="Disordered" evidence="1">
    <location>
        <begin position="658"/>
        <end position="698"/>
    </location>
</feature>
<sequence>MKSSKNCKVTAAFLAAAALGGVAHAEPTLNMNDLVGTSTSAESTTQSPTSVATPVVKPMATQPVLPATPQPATVVQQQTPPMAQPQPSYVMQPATVSPVQTQQVTPLQAVPQQVVPMQSQQQVQTQPQYVVNKDTKTVMEPTLAMHSLINVQRKTEPVTVEKPVDGKQQVQTTQVQRTPVVIQQESIAPLTVSNTTVTKAVVAKQRLTIRDIQRAERERLAQLAVEEAAQQENVSQVNQQQLAQKQAEAQRQAALQAQQQAEAQRQEALRAEQERVVAQQTEAQRQAALRAEQERIAAQQAEQARIAEERRQAAELERIRIQEEQRRIAEQQANQEHLAAQQAEAQRQAALKAEQERIAAQQAEQQRIAAEQAEAQRQAALKAEQERIAAQQAEAQRQAAQQAEAQRQAAIKAEQERIAAQQAEAQRQAAIKAEQERIAAQQAEAERQAALKAEQERIATQQAEAQRQAAIKAEQERIAAQQAEAQRQAAIKAEQERIAAQQAEAQRQAAIKAEQERIAAQRAEAQRQAALKAERERILAQQAEEERLAAEEAARQRAEAAAKAEAERQAVIRAEQERMAAQQAEAQRQAAIKAEQERIAAQQAESQRQAALKAEQERIAAKKAKAEREAAIKAEQERIAAKQAELARQAVIQEEQERLAAEQLAKEEAAAAAKAQAEAEAKAKAEADAAAKARAEAEAKAKAEADAAAKAQAEAEAKAKAEVDAAAKAQAEAEAKAKAQSEAEAKAKSDAETKQVQESKLPQSYVNARNEASTKGSTVTEEKNILSQPIEPPLQADASAKISLAFDAKNYESMSTTVDNKEIKYRAFEYIPYVANPIDIDQQYMNIYVPEEYFNNGTINGYNTQTAPIFMPNAVGGYMPSQAMTPKVENGKPNSVLYALSRGYVVASPSTRGRTNKASDGNFIGKAPAVIVDLQAATAYLHANDSAMPGNANRIITNGTSAGGGVSLLQGATGNSSDFQPYLQALGAATAATNVYAVSAYAPITNLDAADMAYEWSYNGITSFNKVTMGQGELPQANVGGNSAPPQRTMQRVNLNADDLSYSKMLSEHFPDYVNNLQLRDSLGRVLKLDKNGNGTFKNYVKEFIVAAANKAAAKGTDLSKHTYLVRDNKTGTIKDINWEAYNHFVSRSKAPGAFDSRANDTGENNLFGTSTTDNNHFTITAALHDSTANQDVYVENAKIVTMMNPMNYLGSPAATNARFYRIRYGTADSNTSVAIPLIVGTRAQNLGYRVDMATPFNVDHSGDYDLEELFNWMDNIVKNGR</sequence>
<dbReference type="Proteomes" id="UP000234197">
    <property type="component" value="Unassembled WGS sequence"/>
</dbReference>
<feature type="compositionally biased region" description="Basic and acidic residues" evidence="1">
    <location>
        <begin position="658"/>
        <end position="669"/>
    </location>
</feature>
<accession>A0ABV0IA48</accession>
<dbReference type="InterPro" id="IPR049492">
    <property type="entry name" value="BD-FAE-like_dom"/>
</dbReference>
<evidence type="ECO:0000256" key="2">
    <source>
        <dbReference type="SAM" id="SignalP"/>
    </source>
</evidence>
<feature type="signal peptide" evidence="2">
    <location>
        <begin position="1"/>
        <end position="25"/>
    </location>
</feature>
<proteinExistence type="predicted"/>
<reference evidence="4" key="1">
    <citation type="submission" date="2017-12" db="EMBL/GenBank/DDBJ databases">
        <authorList>
            <person name="Thomas-White K."/>
            <person name="Wolfe A.J."/>
        </authorList>
    </citation>
    <scope>NUCLEOTIDE SEQUENCE</scope>
    <source>
        <strain evidence="4">UMB0138</strain>
    </source>
</reference>
<evidence type="ECO:0000259" key="3">
    <source>
        <dbReference type="Pfam" id="PF20434"/>
    </source>
</evidence>
<feature type="compositionally biased region" description="Basic and acidic residues" evidence="1">
    <location>
        <begin position="677"/>
        <end position="698"/>
    </location>
</feature>
<dbReference type="Gene3D" id="3.40.50.1820">
    <property type="entry name" value="alpha/beta hydrolase"/>
    <property type="match status" value="1"/>
</dbReference>
<dbReference type="NCBIfam" id="NF041556">
    <property type="entry name" value="tannase_B"/>
    <property type="match status" value="1"/>
</dbReference>
<dbReference type="PANTHER" id="PTHR38758">
    <property type="entry name" value="PUTATIVE-RELATED"/>
    <property type="match status" value="1"/>
</dbReference>
<dbReference type="RefSeq" id="WP_180773320.1">
    <property type="nucleotide sequence ID" value="NZ_PKHW01000002.1"/>
</dbReference>
<evidence type="ECO:0000313" key="4">
    <source>
        <dbReference type="EMBL" id="MEO9178228.1"/>
    </source>
</evidence>